<dbReference type="GO" id="GO:0043022">
    <property type="term" value="F:ribosome binding"/>
    <property type="evidence" value="ECO:0007669"/>
    <property type="project" value="InterPro"/>
</dbReference>
<evidence type="ECO:0000313" key="1">
    <source>
        <dbReference type="EMBL" id="MBC2595129.1"/>
    </source>
</evidence>
<dbReference type="PANTHER" id="PTHR35893">
    <property type="entry name" value="INNER MEMBRANE PROTEIN-RELATED"/>
    <property type="match status" value="1"/>
</dbReference>
<name>A0A842HFS8_9BACT</name>
<accession>A0A842HFS8</accession>
<dbReference type="PANTHER" id="PTHR35893:SF3">
    <property type="entry name" value="INNER MEMBRANE PROTEIN"/>
    <property type="match status" value="1"/>
</dbReference>
<protein>
    <submittedName>
        <fullName evidence="1">DUF883 family protein</fullName>
    </submittedName>
</protein>
<dbReference type="Proteomes" id="UP000546464">
    <property type="component" value="Unassembled WGS sequence"/>
</dbReference>
<dbReference type="EMBL" id="JACHVB010000035">
    <property type="protein sequence ID" value="MBC2595129.1"/>
    <property type="molecule type" value="Genomic_DNA"/>
</dbReference>
<reference evidence="1 2" key="1">
    <citation type="submission" date="2020-07" db="EMBL/GenBank/DDBJ databases">
        <authorList>
            <person name="Feng X."/>
        </authorList>
    </citation>
    <scope>NUCLEOTIDE SEQUENCE [LARGE SCALE GENOMIC DNA]</scope>
    <source>
        <strain evidence="1 2">JCM31066</strain>
    </source>
</reference>
<comment type="caution">
    <text evidence="1">The sequence shown here is derived from an EMBL/GenBank/DDBJ whole genome shotgun (WGS) entry which is preliminary data.</text>
</comment>
<dbReference type="RefSeq" id="WP_185676092.1">
    <property type="nucleotide sequence ID" value="NZ_JACHVB010000035.1"/>
</dbReference>
<gene>
    <name evidence="1" type="ORF">H5P28_12750</name>
</gene>
<keyword evidence="2" id="KW-1185">Reference proteome</keyword>
<evidence type="ECO:0000313" key="2">
    <source>
        <dbReference type="Proteomes" id="UP000546464"/>
    </source>
</evidence>
<proteinExistence type="predicted"/>
<dbReference type="AlphaFoldDB" id="A0A842HFS8"/>
<organism evidence="1 2">
    <name type="scientific">Ruficoccus amylovorans</name>
    <dbReference type="NCBI Taxonomy" id="1804625"/>
    <lineage>
        <taxon>Bacteria</taxon>
        <taxon>Pseudomonadati</taxon>
        <taxon>Verrucomicrobiota</taxon>
        <taxon>Opitutia</taxon>
        <taxon>Puniceicoccales</taxon>
        <taxon>Cerasicoccaceae</taxon>
        <taxon>Ruficoccus</taxon>
    </lineage>
</organism>
<dbReference type="InterPro" id="IPR010279">
    <property type="entry name" value="YqjD/ElaB"/>
</dbReference>
<sequence>MPTKTATKDSERTLADDRDKLVSDLKTLIEDAKLLTTDAAETSQEVFSEKAAQVQAQLKDGLEKLKEHGQVAKEKGQETLDTVEKLIKDNPWKSLGIALLAGIVIDRLARD</sequence>